<organism evidence="2 3">
    <name type="scientific">Burkholderia lata (strain ATCC 17760 / DSM 23089 / LMG 22485 / NCIMB 9086 / R18194 / 383)</name>
    <dbReference type="NCBI Taxonomy" id="482957"/>
    <lineage>
        <taxon>Bacteria</taxon>
        <taxon>Pseudomonadati</taxon>
        <taxon>Pseudomonadota</taxon>
        <taxon>Betaproteobacteria</taxon>
        <taxon>Burkholderiales</taxon>
        <taxon>Burkholderiaceae</taxon>
        <taxon>Burkholderia</taxon>
        <taxon>Burkholderia cepacia complex</taxon>
    </lineage>
</organism>
<gene>
    <name evidence="2" type="ORF">BLA23254_07489</name>
</gene>
<feature type="transmembrane region" description="Helical" evidence="1">
    <location>
        <begin position="62"/>
        <end position="83"/>
    </location>
</feature>
<evidence type="ECO:0000256" key="1">
    <source>
        <dbReference type="SAM" id="Phobius"/>
    </source>
</evidence>
<dbReference type="AlphaFoldDB" id="A0A6P2SC81"/>
<dbReference type="Proteomes" id="UP000494218">
    <property type="component" value="Unassembled WGS sequence"/>
</dbReference>
<keyword evidence="1" id="KW-0472">Membrane</keyword>
<protein>
    <submittedName>
        <fullName evidence="2">Uncharacterized protein</fullName>
    </submittedName>
</protein>
<proteinExistence type="predicted"/>
<keyword evidence="1" id="KW-0812">Transmembrane</keyword>
<evidence type="ECO:0000313" key="3">
    <source>
        <dbReference type="Proteomes" id="UP000494218"/>
    </source>
</evidence>
<keyword evidence="1" id="KW-1133">Transmembrane helix</keyword>
<reference evidence="2 3" key="1">
    <citation type="submission" date="2019-09" db="EMBL/GenBank/DDBJ databases">
        <authorList>
            <person name="Depoorter E."/>
        </authorList>
    </citation>
    <scope>NUCLEOTIDE SEQUENCE [LARGE SCALE GENOMIC DNA]</scope>
    <source>
        <strain evidence="2">LMG 23254</strain>
    </source>
</reference>
<dbReference type="EMBL" id="CABVPW010000060">
    <property type="protein sequence ID" value="VWC47621.1"/>
    <property type="molecule type" value="Genomic_DNA"/>
</dbReference>
<accession>A0A6P2SC81</accession>
<evidence type="ECO:0000313" key="2">
    <source>
        <dbReference type="EMBL" id="VWC47621.1"/>
    </source>
</evidence>
<name>A0A6P2SC81_BURL3</name>
<sequence>MNACPTSLNAPTIDVAKRSTFTDPSTLPKTLASVPTTVSAPPSPAKTVARMRVAVPCSRTNFTIFSSTVAVTSSAALYIGVIFSPISSFRSRNCARTMSSRPAVESAAFARMPVTPSAAALCRSVSWICSRWSYIVVSRFPAALSGNSFASSAFTLSGLVMPLAASFGSSTFSSHSNGDACSMSLPASAPGLSPPIAPFFRCVSPLGSTRPSAASRCAASGVALPSSALPDSAARPAPADLPPSFSMSGCIW</sequence>